<proteinExistence type="predicted"/>
<protein>
    <submittedName>
        <fullName evidence="1">Uncharacterized protein</fullName>
    </submittedName>
</protein>
<dbReference type="EMBL" id="FQUP01000007">
    <property type="protein sequence ID" value="SHG79159.1"/>
    <property type="molecule type" value="Genomic_DNA"/>
</dbReference>
<gene>
    <name evidence="1" type="ORF">SAMN02745157_4842</name>
</gene>
<dbReference type="AlphaFoldDB" id="A0A1M5MQI8"/>
<evidence type="ECO:0000313" key="2">
    <source>
        <dbReference type="Proteomes" id="UP000184485"/>
    </source>
</evidence>
<dbReference type="InterPro" id="IPR036397">
    <property type="entry name" value="RNaseH_sf"/>
</dbReference>
<evidence type="ECO:0000313" key="1">
    <source>
        <dbReference type="EMBL" id="SHG79159.1"/>
    </source>
</evidence>
<dbReference type="SUPFAM" id="SSF53098">
    <property type="entry name" value="Ribonuclease H-like"/>
    <property type="match status" value="1"/>
</dbReference>
<accession>A0A1M5MQI8</accession>
<reference evidence="1 2" key="1">
    <citation type="submission" date="2016-11" db="EMBL/GenBank/DDBJ databases">
        <authorList>
            <person name="Jaros S."/>
            <person name="Januszkiewicz K."/>
            <person name="Wedrychowicz H."/>
        </authorList>
    </citation>
    <scope>NUCLEOTIDE SEQUENCE [LARGE SCALE GENOMIC DNA]</scope>
    <source>
        <strain evidence="1 2">DSM 19436</strain>
    </source>
</reference>
<name>A0A1M5MQI8_9HYPH</name>
<keyword evidence="2" id="KW-1185">Reference proteome</keyword>
<dbReference type="GO" id="GO:0003676">
    <property type="term" value="F:nucleic acid binding"/>
    <property type="evidence" value="ECO:0007669"/>
    <property type="project" value="InterPro"/>
</dbReference>
<dbReference type="Gene3D" id="3.30.420.10">
    <property type="entry name" value="Ribonuclease H-like superfamily/Ribonuclease H"/>
    <property type="match status" value="1"/>
</dbReference>
<dbReference type="RefSeq" id="WP_073058189.1">
    <property type="nucleotide sequence ID" value="NZ_FQUP01000007.1"/>
</dbReference>
<organism evidence="1 2">
    <name type="scientific">Kaistia soli DSM 19436</name>
    <dbReference type="NCBI Taxonomy" id="1122133"/>
    <lineage>
        <taxon>Bacteria</taxon>
        <taxon>Pseudomonadati</taxon>
        <taxon>Pseudomonadota</taxon>
        <taxon>Alphaproteobacteria</taxon>
        <taxon>Hyphomicrobiales</taxon>
        <taxon>Kaistiaceae</taxon>
        <taxon>Kaistia</taxon>
    </lineage>
</organism>
<dbReference type="Proteomes" id="UP000184485">
    <property type="component" value="Unassembled WGS sequence"/>
</dbReference>
<dbReference type="STRING" id="1122133.SAMN02745157_4842"/>
<dbReference type="InterPro" id="IPR012337">
    <property type="entry name" value="RNaseH-like_sf"/>
</dbReference>
<sequence length="214" mass="23864">MNFLGLDLSSANTGWCLIEEMGEARFPRVTLGSFTCRGEDFNENCDALSDELDALFKDWRSRKLKVDLAGIEAPLRALPKKKRVIRDEFFASRTVEELASNPHTMLILPALQGAAYTMCRRYHIRTVPPKRMTPATWRKTCGVATRAPVGTPEKDRAGWSKRETKMWASSIGLRAGFVIKNMDQSDAFGIACHVAIEGNSMDVRALIAGQRRAA</sequence>
<dbReference type="OrthoDB" id="8221184at2"/>